<protein>
    <recommendedName>
        <fullName evidence="4">Pilus assembly protein</fullName>
    </recommendedName>
</protein>
<dbReference type="EMBL" id="CP000438">
    <property type="protein sequence ID" value="ABJ13791.1"/>
    <property type="molecule type" value="Genomic_DNA"/>
</dbReference>
<keyword evidence="1" id="KW-0472">Membrane</keyword>
<accession>A0A0H2ZGY6</accession>
<dbReference type="KEGG" id="pau:PA14_58720"/>
<name>A0A0H2ZGY6_PSEAB</name>
<feature type="transmembrane region" description="Helical" evidence="1">
    <location>
        <begin position="82"/>
        <end position="102"/>
    </location>
</feature>
<feature type="transmembrane region" description="Helical" evidence="1">
    <location>
        <begin position="49"/>
        <end position="70"/>
    </location>
</feature>
<sequence length="235" mass="26550">MVIVHFAGSRWRAFSIHLLISLAIFIVLLAIICLWWYPGALFEIAGGWQGVRIVAAVDLVLGPLLTLVVYDMRKPVMELVRDLGVIALFQFSCLSAGVYVVYQARPLALVHVFDTFHVLNRASYLQAGLSSEELMRFKVFSPEYFYIDLPAEKTEFLELHVKGMLDGRPLQTQLERYKTLPVVAGQVERIVGRNAHSVGPGCIRLDIESAYETGTICFDKARRFFFDFRKSDAAT</sequence>
<reference evidence="2 3" key="1">
    <citation type="journal article" date="2006" name="Genome Biol.">
        <title>Genomic analysis reveals that Pseudomonas aeruginosa virulence is combinatorial.</title>
        <authorList>
            <person name="Lee D.G."/>
            <person name="Urbach J.M."/>
            <person name="Wu G."/>
            <person name="Liberati N.T."/>
            <person name="Feinbaum R.L."/>
            <person name="Miyata S."/>
            <person name="Diggins L.T."/>
            <person name="He J."/>
            <person name="Saucier M."/>
            <person name="Deziel E."/>
            <person name="Friedman L."/>
            <person name="Li L."/>
            <person name="Grills G."/>
            <person name="Montgomery K."/>
            <person name="Kucherlapati R."/>
            <person name="Rahme L.G."/>
            <person name="Ausubel F.M."/>
        </authorList>
    </citation>
    <scope>NUCLEOTIDE SEQUENCE [LARGE SCALE GENOMIC DNA]</scope>
    <source>
        <strain evidence="2 3">UCBPP-PA14</strain>
    </source>
</reference>
<evidence type="ECO:0000313" key="2">
    <source>
        <dbReference type="EMBL" id="ABJ13791.1"/>
    </source>
</evidence>
<evidence type="ECO:0000256" key="1">
    <source>
        <dbReference type="SAM" id="Phobius"/>
    </source>
</evidence>
<dbReference type="BioCyc" id="PAER208963:G1G74-4945-MONOMER"/>
<proteinExistence type="predicted"/>
<organism evidence="2 3">
    <name type="scientific">Pseudomonas aeruginosa (strain UCBPP-PA14)</name>
    <dbReference type="NCBI Taxonomy" id="208963"/>
    <lineage>
        <taxon>Bacteria</taxon>
        <taxon>Pseudomonadati</taxon>
        <taxon>Pseudomonadota</taxon>
        <taxon>Gammaproteobacteria</taxon>
        <taxon>Pseudomonadales</taxon>
        <taxon>Pseudomonadaceae</taxon>
        <taxon>Pseudomonas</taxon>
    </lineage>
</organism>
<keyword evidence="1" id="KW-0812">Transmembrane</keyword>
<dbReference type="HOGENOM" id="CLU_102934_0_0_6"/>
<evidence type="ECO:0008006" key="4">
    <source>
        <dbReference type="Google" id="ProtNLM"/>
    </source>
</evidence>
<evidence type="ECO:0000313" key="3">
    <source>
        <dbReference type="Proteomes" id="UP000000653"/>
    </source>
</evidence>
<dbReference type="AlphaFoldDB" id="A0A0H2ZGY6"/>
<gene>
    <name evidence="2" type="ordered locus">PA14_58720</name>
</gene>
<dbReference type="Proteomes" id="UP000000653">
    <property type="component" value="Chromosome"/>
</dbReference>
<keyword evidence="1" id="KW-1133">Transmembrane helix</keyword>
<feature type="transmembrane region" description="Helical" evidence="1">
    <location>
        <begin position="16"/>
        <end position="37"/>
    </location>
</feature>